<dbReference type="InterPro" id="IPR024077">
    <property type="entry name" value="Neurolysin/TOP_dom2"/>
</dbReference>
<keyword evidence="11" id="KW-1185">Reference proteome</keyword>
<name>A0A813E9T3_POLGL</name>
<feature type="domain" description="Peptidase M3A/M3B catalytic" evidence="9">
    <location>
        <begin position="385"/>
        <end position="569"/>
    </location>
</feature>
<proteinExistence type="inferred from homology"/>
<comment type="similarity">
    <text evidence="1 7">Belongs to the peptidase M3 family.</text>
</comment>
<dbReference type="PANTHER" id="PTHR11804">
    <property type="entry name" value="PROTEASE M3 THIMET OLIGOPEPTIDASE-RELATED"/>
    <property type="match status" value="1"/>
</dbReference>
<evidence type="ECO:0000256" key="4">
    <source>
        <dbReference type="ARBA" id="ARBA00022801"/>
    </source>
</evidence>
<dbReference type="EMBL" id="CAJNNV010010551">
    <property type="protein sequence ID" value="CAE8598778.1"/>
    <property type="molecule type" value="Genomic_DNA"/>
</dbReference>
<keyword evidence="8" id="KW-0812">Transmembrane</keyword>
<dbReference type="InterPro" id="IPR045090">
    <property type="entry name" value="Pept_M3A_M3B"/>
</dbReference>
<evidence type="ECO:0000256" key="3">
    <source>
        <dbReference type="ARBA" id="ARBA00022723"/>
    </source>
</evidence>
<evidence type="ECO:0000256" key="7">
    <source>
        <dbReference type="RuleBase" id="RU003435"/>
    </source>
</evidence>
<dbReference type="GO" id="GO:0006518">
    <property type="term" value="P:peptide metabolic process"/>
    <property type="evidence" value="ECO:0007669"/>
    <property type="project" value="TreeGrafter"/>
</dbReference>
<evidence type="ECO:0000259" key="9">
    <source>
        <dbReference type="Pfam" id="PF01432"/>
    </source>
</evidence>
<evidence type="ECO:0000256" key="8">
    <source>
        <dbReference type="SAM" id="Phobius"/>
    </source>
</evidence>
<evidence type="ECO:0000256" key="1">
    <source>
        <dbReference type="ARBA" id="ARBA00006040"/>
    </source>
</evidence>
<reference evidence="10" key="1">
    <citation type="submission" date="2021-02" db="EMBL/GenBank/DDBJ databases">
        <authorList>
            <person name="Dougan E. K."/>
            <person name="Rhodes N."/>
            <person name="Thang M."/>
            <person name="Chan C."/>
        </authorList>
    </citation>
    <scope>NUCLEOTIDE SEQUENCE</scope>
</reference>
<keyword evidence="6 7" id="KW-0482">Metalloprotease</keyword>
<dbReference type="InterPro" id="IPR001567">
    <property type="entry name" value="Pept_M3A_M3B_dom"/>
</dbReference>
<keyword evidence="4 7" id="KW-0378">Hydrolase</keyword>
<accession>A0A813E9T3</accession>
<dbReference type="GO" id="GO:0046872">
    <property type="term" value="F:metal ion binding"/>
    <property type="evidence" value="ECO:0007669"/>
    <property type="project" value="UniProtKB-UniRule"/>
</dbReference>
<protein>
    <recommendedName>
        <fullName evidence="9">Peptidase M3A/M3B catalytic domain-containing protein</fullName>
    </recommendedName>
</protein>
<dbReference type="OrthoDB" id="534666at2759"/>
<dbReference type="AlphaFoldDB" id="A0A813E9T3"/>
<evidence type="ECO:0000313" key="10">
    <source>
        <dbReference type="EMBL" id="CAE8598778.1"/>
    </source>
</evidence>
<dbReference type="GO" id="GO:0006508">
    <property type="term" value="P:proteolysis"/>
    <property type="evidence" value="ECO:0007669"/>
    <property type="project" value="UniProtKB-KW"/>
</dbReference>
<dbReference type="SUPFAM" id="SSF55486">
    <property type="entry name" value="Metalloproteases ('zincins'), catalytic domain"/>
    <property type="match status" value="1"/>
</dbReference>
<evidence type="ECO:0000313" key="11">
    <source>
        <dbReference type="Proteomes" id="UP000654075"/>
    </source>
</evidence>
<organism evidence="10 11">
    <name type="scientific">Polarella glacialis</name>
    <name type="common">Dinoflagellate</name>
    <dbReference type="NCBI Taxonomy" id="89957"/>
    <lineage>
        <taxon>Eukaryota</taxon>
        <taxon>Sar</taxon>
        <taxon>Alveolata</taxon>
        <taxon>Dinophyceae</taxon>
        <taxon>Suessiales</taxon>
        <taxon>Suessiaceae</taxon>
        <taxon>Polarella</taxon>
    </lineage>
</organism>
<comment type="caution">
    <text evidence="10">The sequence shown here is derived from an EMBL/GenBank/DDBJ whole genome shotgun (WGS) entry which is preliminary data.</text>
</comment>
<dbReference type="Gene3D" id="1.10.1370.40">
    <property type="match status" value="1"/>
</dbReference>
<dbReference type="Gene3D" id="1.10.1370.10">
    <property type="entry name" value="Neurolysin, domain 3"/>
    <property type="match status" value="1"/>
</dbReference>
<dbReference type="PANTHER" id="PTHR11804:SF84">
    <property type="entry name" value="SACCHAROLYSIN"/>
    <property type="match status" value="1"/>
</dbReference>
<feature type="transmembrane region" description="Helical" evidence="8">
    <location>
        <begin position="572"/>
        <end position="599"/>
    </location>
</feature>
<dbReference type="InterPro" id="IPR024079">
    <property type="entry name" value="MetalloPept_cat_dom_sf"/>
</dbReference>
<keyword evidence="5 7" id="KW-0862">Zinc</keyword>
<evidence type="ECO:0000256" key="2">
    <source>
        <dbReference type="ARBA" id="ARBA00022670"/>
    </source>
</evidence>
<keyword evidence="2 7" id="KW-0645">Protease</keyword>
<evidence type="ECO:0000256" key="6">
    <source>
        <dbReference type="ARBA" id="ARBA00023049"/>
    </source>
</evidence>
<comment type="cofactor">
    <cofactor evidence="7">
        <name>Zn(2+)</name>
        <dbReference type="ChEBI" id="CHEBI:29105"/>
    </cofactor>
    <text evidence="7">Binds 1 zinc ion.</text>
</comment>
<keyword evidence="3 7" id="KW-0479">Metal-binding</keyword>
<dbReference type="GO" id="GO:0004222">
    <property type="term" value="F:metalloendopeptidase activity"/>
    <property type="evidence" value="ECO:0007669"/>
    <property type="project" value="InterPro"/>
</dbReference>
<keyword evidence="8" id="KW-0472">Membrane</keyword>
<sequence>MTFTDASQALQATCQPRRRAAAVGVGLSAAAAIWSLSFRGGGSSSSGAVVFTRCGSSTRHSPCRPLPLRQGREASAALRATSSFGPYDSASQVQGIEEAISHRVLKARQQRQNARTYRREGADWESGPVLSDGEEIIFDLKHGTNLLLADTHEFPPWAKVRPEHADRGHEYMEKFAAADIWRHHCLVPYLPNDWNTVLDPLERILDKVDRPFAAVQHVKDVIDSSTKFRKAWRYASTAKWNIERRLRRCDRFSRAFLKLLTTKDDSTEAQRRAAAHLMILFEQDGINLQHNGIYRDDMDAFATLQITRSAIFNVSHTWAENIQKDMARRAYLVRQSAELDGVPKWVLEDAAQLALQAGYSKATAEAGPWMISLDSAVVEPVLRHAKGRDFRQLIYGNLARIAFLGGAGKGDNTPVLEEMLRLRRSFANVIGYKSHADIVFTRTMASPKQVYGFLGRLRKESLPKARLELQELQQLARSKGADYDLQYFDLDFWRERLLEERLGLQEVYIRQFFPLPAVLEGLSGLFERLFGIKVVEEKHEQVWAKHVRFFRLYEAETGEFVASFFLDAHLGVFQITVCCCCCCCFFCFFLLLLFACWAYQDAHRRWGQKQRGSWVSKIQAQLRYCWCCCWCCWCRCCCCGCCCTCCYCCCCCCRCCYCMS</sequence>
<dbReference type="Pfam" id="PF01432">
    <property type="entry name" value="Peptidase_M3"/>
    <property type="match status" value="1"/>
</dbReference>
<evidence type="ECO:0000256" key="5">
    <source>
        <dbReference type="ARBA" id="ARBA00022833"/>
    </source>
</evidence>
<keyword evidence="8" id="KW-1133">Transmembrane helix</keyword>
<dbReference type="Gene3D" id="3.40.390.10">
    <property type="entry name" value="Collagenase (Catalytic Domain)"/>
    <property type="match status" value="1"/>
</dbReference>
<gene>
    <name evidence="10" type="ORF">PGLA1383_LOCUS17178</name>
</gene>
<dbReference type="Proteomes" id="UP000654075">
    <property type="component" value="Unassembled WGS sequence"/>
</dbReference>